<evidence type="ECO:0000313" key="2">
    <source>
        <dbReference type="EMBL" id="CAD8176172.1"/>
    </source>
</evidence>
<comment type="caution">
    <text evidence="2">The sequence shown here is derived from an EMBL/GenBank/DDBJ whole genome shotgun (WGS) entry which is preliminary data.</text>
</comment>
<dbReference type="Proteomes" id="UP000683925">
    <property type="component" value="Unassembled WGS sequence"/>
</dbReference>
<evidence type="ECO:0000259" key="1">
    <source>
        <dbReference type="Pfam" id="PF13518"/>
    </source>
</evidence>
<proteinExistence type="predicted"/>
<organism evidence="2 3">
    <name type="scientific">Paramecium octaurelia</name>
    <dbReference type="NCBI Taxonomy" id="43137"/>
    <lineage>
        <taxon>Eukaryota</taxon>
        <taxon>Sar</taxon>
        <taxon>Alveolata</taxon>
        <taxon>Ciliophora</taxon>
        <taxon>Intramacronucleata</taxon>
        <taxon>Oligohymenophorea</taxon>
        <taxon>Peniculida</taxon>
        <taxon>Parameciidae</taxon>
        <taxon>Paramecium</taxon>
    </lineage>
</organism>
<name>A0A8S1VKW4_PAROT</name>
<sequence>MKPEKKQKYQSVNSEERLKIIKYFIEGSLSASQIAQITGYNLSTIKAIFRVYRNEGRIDKKQKRDRELHAQKNVAVFIVDEETRYLKFIVKQQTKKEVILRSHEKFMETSNDIVNITLQKAENEIRNNLSNLQSKRNFDESLESILKNGIKEKEIINIPQRRNYQFEPNSYIDVKTISNLFKQRENLPQKKTCTQTPQNFGMHQEQQLTEIKRVFEFQVQEYLRKSQYENLK</sequence>
<reference evidence="2" key="1">
    <citation type="submission" date="2021-01" db="EMBL/GenBank/DDBJ databases">
        <authorList>
            <consortium name="Genoscope - CEA"/>
            <person name="William W."/>
        </authorList>
    </citation>
    <scope>NUCLEOTIDE SEQUENCE</scope>
</reference>
<protein>
    <recommendedName>
        <fullName evidence="1">Insertion element IS150 protein InsJ-like helix-turn-helix domain-containing protein</fullName>
    </recommendedName>
</protein>
<evidence type="ECO:0000313" key="3">
    <source>
        <dbReference type="Proteomes" id="UP000683925"/>
    </source>
</evidence>
<feature type="domain" description="Insertion element IS150 protein InsJ-like helix-turn-helix" evidence="1">
    <location>
        <begin position="16"/>
        <end position="65"/>
    </location>
</feature>
<dbReference type="InterPro" id="IPR055247">
    <property type="entry name" value="InsJ-like_HTH"/>
</dbReference>
<dbReference type="AlphaFoldDB" id="A0A8S1VKW4"/>
<dbReference type="Pfam" id="PF13518">
    <property type="entry name" value="HTH_28"/>
    <property type="match status" value="1"/>
</dbReference>
<dbReference type="EMBL" id="CAJJDP010000065">
    <property type="protein sequence ID" value="CAD8176172.1"/>
    <property type="molecule type" value="Genomic_DNA"/>
</dbReference>
<dbReference type="OrthoDB" id="299439at2759"/>
<gene>
    <name evidence="2" type="ORF">POCTA_138.1.T0660255</name>
</gene>
<accession>A0A8S1VKW4</accession>
<keyword evidence="3" id="KW-1185">Reference proteome</keyword>
<dbReference type="OMA" id="METSNDI"/>